<dbReference type="Proteomes" id="UP000177481">
    <property type="component" value="Unassembled WGS sequence"/>
</dbReference>
<dbReference type="AlphaFoldDB" id="A0A1F5EAB3"/>
<dbReference type="EMBL" id="MEZX01000003">
    <property type="protein sequence ID" value="OGD64315.1"/>
    <property type="molecule type" value="Genomic_DNA"/>
</dbReference>
<dbReference type="InterPro" id="IPR036439">
    <property type="entry name" value="Dockerin_dom_sf"/>
</dbReference>
<dbReference type="GO" id="GO:0004553">
    <property type="term" value="F:hydrolase activity, hydrolyzing O-glycosyl compounds"/>
    <property type="evidence" value="ECO:0007669"/>
    <property type="project" value="InterPro"/>
</dbReference>
<dbReference type="STRING" id="1797471.A3A71_04075"/>
<dbReference type="SUPFAM" id="SSF63446">
    <property type="entry name" value="Type I dockerin domain"/>
    <property type="match status" value="1"/>
</dbReference>
<evidence type="ECO:0000313" key="1">
    <source>
        <dbReference type="EMBL" id="OGD64315.1"/>
    </source>
</evidence>
<dbReference type="GO" id="GO:0000272">
    <property type="term" value="P:polysaccharide catabolic process"/>
    <property type="evidence" value="ECO:0007669"/>
    <property type="project" value="InterPro"/>
</dbReference>
<dbReference type="Pfam" id="PF00404">
    <property type="entry name" value="Dockerin_1"/>
    <property type="match status" value="1"/>
</dbReference>
<evidence type="ECO:0008006" key="3">
    <source>
        <dbReference type="Google" id="ProtNLM"/>
    </source>
</evidence>
<name>A0A1F5EAB3_9BACT</name>
<dbReference type="Gene3D" id="1.10.1330.10">
    <property type="entry name" value="Dockerin domain"/>
    <property type="match status" value="1"/>
</dbReference>
<comment type="caution">
    <text evidence="1">The sequence shown here is derived from an EMBL/GenBank/DDBJ whole genome shotgun (WGS) entry which is preliminary data.</text>
</comment>
<dbReference type="InterPro" id="IPR002105">
    <property type="entry name" value="Dockerin_1_rpt"/>
</dbReference>
<proteinExistence type="predicted"/>
<organism evidence="1 2">
    <name type="scientific">Candidatus Berkelbacteria bacterium RIFCSPLOWO2_01_FULL_50_28</name>
    <dbReference type="NCBI Taxonomy" id="1797471"/>
    <lineage>
        <taxon>Bacteria</taxon>
        <taxon>Candidatus Berkelbacteria</taxon>
    </lineage>
</organism>
<reference evidence="1 2" key="1">
    <citation type="journal article" date="2016" name="Nat. Commun.">
        <title>Thousands of microbial genomes shed light on interconnected biogeochemical processes in an aquifer system.</title>
        <authorList>
            <person name="Anantharaman K."/>
            <person name="Brown C.T."/>
            <person name="Hug L.A."/>
            <person name="Sharon I."/>
            <person name="Castelle C.J."/>
            <person name="Probst A.J."/>
            <person name="Thomas B.C."/>
            <person name="Singh A."/>
            <person name="Wilkins M.J."/>
            <person name="Karaoz U."/>
            <person name="Brodie E.L."/>
            <person name="Williams K.H."/>
            <person name="Hubbard S.S."/>
            <person name="Banfield J.F."/>
        </authorList>
    </citation>
    <scope>NUCLEOTIDE SEQUENCE [LARGE SCALE GENOMIC DNA]</scope>
</reference>
<protein>
    <recommendedName>
        <fullName evidence="3">Dockerin domain-containing protein</fullName>
    </recommendedName>
</protein>
<evidence type="ECO:0000313" key="2">
    <source>
        <dbReference type="Proteomes" id="UP000177481"/>
    </source>
</evidence>
<accession>A0A1F5EAB3</accession>
<sequence>MKGNRLTGAVLLVAVLALVGGILFWTRDDDVATTVELTNLPGQFCPKEAWIVATDNDNRVVLDAMQQVNACRFIAADSLVGLEAQTVTIKVARVLAGKLALRVDEANRLAITVGDVTGDNSIDGRDEKIVRSRLALPPDSNSATDINADGRIDVIDLALVRIGKKVGETRPDGQPWAENVL</sequence>
<gene>
    <name evidence="1" type="ORF">A3A71_04075</name>
</gene>